<dbReference type="Proteomes" id="UP000027120">
    <property type="component" value="Unassembled WGS sequence"/>
</dbReference>
<gene>
    <name evidence="1" type="ORF">CISIN_1g035326mg</name>
</gene>
<sequence>MINIRTSTRFKSKSFTGFRCFLIPSNFLHSIAHEPITGLLQKQPIYIRLPLRLIPSKITEIFPLEPG</sequence>
<dbReference type="EMBL" id="KK784937">
    <property type="protein sequence ID" value="KDO59798.1"/>
    <property type="molecule type" value="Genomic_DNA"/>
</dbReference>
<protein>
    <submittedName>
        <fullName evidence="1">Uncharacterized protein</fullName>
    </submittedName>
</protein>
<proteinExistence type="predicted"/>
<evidence type="ECO:0000313" key="1">
    <source>
        <dbReference type="EMBL" id="KDO59798.1"/>
    </source>
</evidence>
<keyword evidence="2" id="KW-1185">Reference proteome</keyword>
<evidence type="ECO:0000313" key="2">
    <source>
        <dbReference type="Proteomes" id="UP000027120"/>
    </source>
</evidence>
<dbReference type="AlphaFoldDB" id="A0A067EXJ3"/>
<name>A0A067EXJ3_CITSI</name>
<reference evidence="1 2" key="1">
    <citation type="submission" date="2014-04" db="EMBL/GenBank/DDBJ databases">
        <authorList>
            <consortium name="International Citrus Genome Consortium"/>
            <person name="Gmitter F."/>
            <person name="Chen C."/>
            <person name="Farmerie W."/>
            <person name="Harkins T."/>
            <person name="Desany B."/>
            <person name="Mohiuddin M."/>
            <person name="Kodira C."/>
            <person name="Borodovsky M."/>
            <person name="Lomsadze A."/>
            <person name="Burns P."/>
            <person name="Jenkins J."/>
            <person name="Prochnik S."/>
            <person name="Shu S."/>
            <person name="Chapman J."/>
            <person name="Pitluck S."/>
            <person name="Schmutz J."/>
            <person name="Rokhsar D."/>
        </authorList>
    </citation>
    <scope>NUCLEOTIDE SEQUENCE</scope>
</reference>
<organism evidence="1 2">
    <name type="scientific">Citrus sinensis</name>
    <name type="common">Sweet orange</name>
    <name type="synonym">Citrus aurantium var. sinensis</name>
    <dbReference type="NCBI Taxonomy" id="2711"/>
    <lineage>
        <taxon>Eukaryota</taxon>
        <taxon>Viridiplantae</taxon>
        <taxon>Streptophyta</taxon>
        <taxon>Embryophyta</taxon>
        <taxon>Tracheophyta</taxon>
        <taxon>Spermatophyta</taxon>
        <taxon>Magnoliopsida</taxon>
        <taxon>eudicotyledons</taxon>
        <taxon>Gunneridae</taxon>
        <taxon>Pentapetalae</taxon>
        <taxon>rosids</taxon>
        <taxon>malvids</taxon>
        <taxon>Sapindales</taxon>
        <taxon>Rutaceae</taxon>
        <taxon>Aurantioideae</taxon>
        <taxon>Citrus</taxon>
    </lineage>
</organism>
<accession>A0A067EXJ3</accession>